<gene>
    <name evidence="2" type="ordered locus">Sta7437_1103</name>
</gene>
<accession>K9XQ86</accession>
<dbReference type="OrthoDB" id="517257at2"/>
<dbReference type="AlphaFoldDB" id="K9XQ86"/>
<dbReference type="eggNOG" id="ENOG5032U0G">
    <property type="taxonomic scope" value="Bacteria"/>
</dbReference>
<keyword evidence="1" id="KW-1133">Transmembrane helix</keyword>
<evidence type="ECO:0000313" key="3">
    <source>
        <dbReference type="Proteomes" id="UP000010473"/>
    </source>
</evidence>
<organism evidence="2 3">
    <name type="scientific">Stanieria cyanosphaera (strain ATCC 29371 / PCC 7437)</name>
    <dbReference type="NCBI Taxonomy" id="111780"/>
    <lineage>
        <taxon>Bacteria</taxon>
        <taxon>Bacillati</taxon>
        <taxon>Cyanobacteriota</taxon>
        <taxon>Cyanophyceae</taxon>
        <taxon>Pleurocapsales</taxon>
        <taxon>Dermocarpellaceae</taxon>
        <taxon>Stanieria</taxon>
    </lineage>
</organism>
<dbReference type="EMBL" id="CP003653">
    <property type="protein sequence ID" value="AFZ34678.1"/>
    <property type="molecule type" value="Genomic_DNA"/>
</dbReference>
<keyword evidence="3" id="KW-1185">Reference proteome</keyword>
<name>K9XQ86_STAC7</name>
<evidence type="ECO:0000313" key="2">
    <source>
        <dbReference type="EMBL" id="AFZ34678.1"/>
    </source>
</evidence>
<reference evidence="3" key="1">
    <citation type="journal article" date="2013" name="Proc. Natl. Acad. Sci. U.S.A.">
        <title>Improving the coverage of the cyanobacterial phylum using diversity-driven genome sequencing.</title>
        <authorList>
            <person name="Shih P.M."/>
            <person name="Wu D."/>
            <person name="Latifi A."/>
            <person name="Axen S.D."/>
            <person name="Fewer D.P."/>
            <person name="Talla E."/>
            <person name="Calteau A."/>
            <person name="Cai F."/>
            <person name="Tandeau de Marsac N."/>
            <person name="Rippka R."/>
            <person name="Herdman M."/>
            <person name="Sivonen K."/>
            <person name="Coursin T."/>
            <person name="Laurent T."/>
            <person name="Goodwin L."/>
            <person name="Nolan M."/>
            <person name="Davenport K.W."/>
            <person name="Han C.S."/>
            <person name="Rubin E.M."/>
            <person name="Eisen J.A."/>
            <person name="Woyke T."/>
            <person name="Gugger M."/>
            <person name="Kerfeld C.A."/>
        </authorList>
    </citation>
    <scope>NUCLEOTIDE SEQUENCE [LARGE SCALE GENOMIC DNA]</scope>
    <source>
        <strain evidence="3">ATCC 29371 / PCC 7437</strain>
    </source>
</reference>
<dbReference type="RefSeq" id="WP_015192351.1">
    <property type="nucleotide sequence ID" value="NC_019748.1"/>
</dbReference>
<protein>
    <submittedName>
        <fullName evidence="2">Uncharacterized protein</fullName>
    </submittedName>
</protein>
<evidence type="ECO:0000256" key="1">
    <source>
        <dbReference type="SAM" id="Phobius"/>
    </source>
</evidence>
<feature type="transmembrane region" description="Helical" evidence="1">
    <location>
        <begin position="6"/>
        <end position="30"/>
    </location>
</feature>
<proteinExistence type="predicted"/>
<keyword evidence="1" id="KW-0812">Transmembrane</keyword>
<feature type="transmembrane region" description="Helical" evidence="1">
    <location>
        <begin position="56"/>
        <end position="75"/>
    </location>
</feature>
<dbReference type="Proteomes" id="UP000010473">
    <property type="component" value="Chromosome"/>
</dbReference>
<dbReference type="STRING" id="111780.Sta7437_1103"/>
<keyword evidence="1" id="KW-0472">Membrane</keyword>
<dbReference type="HOGENOM" id="CLU_152016_1_0_3"/>
<dbReference type="KEGG" id="scs:Sta7437_1103"/>
<sequence length="123" mass="13849">MYYFPQPPFLILLFGLFIGVTSGLTFQTLIEQRMQKWSKNRTDQDLYKLEGFDIRFSYWGICLGIWVFLAGGLLIFGFGPISAYGVTLPLTIGTGALVWTQLKEVLLELQKGGSKALDLDAFN</sequence>